<comment type="caution">
    <text evidence="1">The sequence shown here is derived from an EMBL/GenBank/DDBJ whole genome shotgun (WGS) entry which is preliminary data.</text>
</comment>
<protein>
    <recommendedName>
        <fullName evidence="3">Tautomerase enzyme</fullName>
    </recommendedName>
</protein>
<evidence type="ECO:0000313" key="2">
    <source>
        <dbReference type="Proteomes" id="UP001500711"/>
    </source>
</evidence>
<gene>
    <name evidence="1" type="ORF">GCM10022267_58560</name>
</gene>
<accession>A0ABP7BLQ9</accession>
<proteinExistence type="predicted"/>
<evidence type="ECO:0008006" key="3">
    <source>
        <dbReference type="Google" id="ProtNLM"/>
    </source>
</evidence>
<reference evidence="2" key="1">
    <citation type="journal article" date="2019" name="Int. J. Syst. Evol. Microbiol.">
        <title>The Global Catalogue of Microorganisms (GCM) 10K type strain sequencing project: providing services to taxonomists for standard genome sequencing and annotation.</title>
        <authorList>
            <consortium name="The Broad Institute Genomics Platform"/>
            <consortium name="The Broad Institute Genome Sequencing Center for Infectious Disease"/>
            <person name="Wu L."/>
            <person name="Ma J."/>
        </authorList>
    </citation>
    <scope>NUCLEOTIDE SEQUENCE [LARGE SCALE GENOMIC DNA]</scope>
    <source>
        <strain evidence="2">JCM 17494</strain>
    </source>
</reference>
<dbReference type="EMBL" id="BAABBE010000018">
    <property type="protein sequence ID" value="GAA3664585.1"/>
    <property type="molecule type" value="Genomic_DNA"/>
</dbReference>
<dbReference type="Proteomes" id="UP001500711">
    <property type="component" value="Unassembled WGS sequence"/>
</dbReference>
<name>A0ABP7BLQ9_9PSEU</name>
<organism evidence="1 2">
    <name type="scientific">Lentzea roselyniae</name>
    <dbReference type="NCBI Taxonomy" id="531940"/>
    <lineage>
        <taxon>Bacteria</taxon>
        <taxon>Bacillati</taxon>
        <taxon>Actinomycetota</taxon>
        <taxon>Actinomycetes</taxon>
        <taxon>Pseudonocardiales</taxon>
        <taxon>Pseudonocardiaceae</taxon>
        <taxon>Lentzea</taxon>
    </lineage>
</organism>
<evidence type="ECO:0000313" key="1">
    <source>
        <dbReference type="EMBL" id="GAA3664585.1"/>
    </source>
</evidence>
<sequence length="129" mass="13949">MRSSRGAPFCFAGTVPLVEITYAPHVPHKALKELAAMLPHAVSVAVECPEEPYDGNLQPGDVELRFRARGPFDSDGVDVVIEIRSKWFESRAANRQDRVDGLCAAVAEATGLNDIGIYLSLPVAAWAQS</sequence>
<keyword evidence="2" id="KW-1185">Reference proteome</keyword>